<dbReference type="InterPro" id="IPR011990">
    <property type="entry name" value="TPR-like_helical_dom_sf"/>
</dbReference>
<dbReference type="EMBL" id="CP151503">
    <property type="protein sequence ID" value="WZN60724.1"/>
    <property type="molecule type" value="Genomic_DNA"/>
</dbReference>
<reference evidence="3 4" key="1">
    <citation type="submission" date="2024-03" db="EMBL/GenBank/DDBJ databases">
        <title>Complete genome sequence of the green alga Chloropicon roscoffensis RCC1871.</title>
        <authorList>
            <person name="Lemieux C."/>
            <person name="Pombert J.-F."/>
            <person name="Otis C."/>
            <person name="Turmel M."/>
        </authorList>
    </citation>
    <scope>NUCLEOTIDE SEQUENCE [LARGE SCALE GENOMIC DNA]</scope>
    <source>
        <strain evidence="3 4">RCC1871</strain>
    </source>
</reference>
<evidence type="ECO:0000313" key="3">
    <source>
        <dbReference type="EMBL" id="WZN60724.1"/>
    </source>
</evidence>
<dbReference type="GO" id="GO:0036503">
    <property type="term" value="P:ERAD pathway"/>
    <property type="evidence" value="ECO:0007669"/>
    <property type="project" value="TreeGrafter"/>
</dbReference>
<protein>
    <submittedName>
        <fullName evidence="3">Uncharacterized protein</fullName>
    </submittedName>
</protein>
<dbReference type="InterPro" id="IPR050767">
    <property type="entry name" value="Sel1_AlgK"/>
</dbReference>
<dbReference type="Pfam" id="PF08238">
    <property type="entry name" value="Sel1"/>
    <property type="match status" value="7"/>
</dbReference>
<dbReference type="Proteomes" id="UP001472866">
    <property type="component" value="Chromosome 03"/>
</dbReference>
<feature type="signal peptide" evidence="2">
    <location>
        <begin position="1"/>
        <end position="21"/>
    </location>
</feature>
<name>A0AAX4P4M8_9CHLO</name>
<dbReference type="SUPFAM" id="SSF49899">
    <property type="entry name" value="Concanavalin A-like lectins/glucanases"/>
    <property type="match status" value="1"/>
</dbReference>
<feature type="chain" id="PRO_5043892771" evidence="2">
    <location>
        <begin position="22"/>
        <end position="769"/>
    </location>
</feature>
<dbReference type="InterPro" id="IPR006597">
    <property type="entry name" value="Sel1-like"/>
</dbReference>
<dbReference type="GO" id="GO:0005789">
    <property type="term" value="C:endoplasmic reticulum membrane"/>
    <property type="evidence" value="ECO:0007669"/>
    <property type="project" value="TreeGrafter"/>
</dbReference>
<evidence type="ECO:0000256" key="1">
    <source>
        <dbReference type="ARBA" id="ARBA00038101"/>
    </source>
</evidence>
<dbReference type="InterPro" id="IPR013320">
    <property type="entry name" value="ConA-like_dom_sf"/>
</dbReference>
<gene>
    <name evidence="3" type="ORF">HKI87_03g22580</name>
</gene>
<comment type="similarity">
    <text evidence="1">Belongs to the sel-1 family.</text>
</comment>
<dbReference type="SUPFAM" id="SSF81901">
    <property type="entry name" value="HCP-like"/>
    <property type="match status" value="2"/>
</dbReference>
<keyword evidence="4" id="KW-1185">Reference proteome</keyword>
<evidence type="ECO:0000313" key="4">
    <source>
        <dbReference type="Proteomes" id="UP001472866"/>
    </source>
</evidence>
<dbReference type="Gene3D" id="1.25.40.10">
    <property type="entry name" value="Tetratricopeptide repeat domain"/>
    <property type="match status" value="2"/>
</dbReference>
<dbReference type="SMART" id="SM00671">
    <property type="entry name" value="SEL1"/>
    <property type="match status" value="6"/>
</dbReference>
<accession>A0AAX4P4M8</accession>
<keyword evidence="2" id="KW-0732">Signal</keyword>
<organism evidence="3 4">
    <name type="scientific">Chloropicon roscoffensis</name>
    <dbReference type="NCBI Taxonomy" id="1461544"/>
    <lineage>
        <taxon>Eukaryota</taxon>
        <taxon>Viridiplantae</taxon>
        <taxon>Chlorophyta</taxon>
        <taxon>Chloropicophyceae</taxon>
        <taxon>Chloropicales</taxon>
        <taxon>Chloropicaceae</taxon>
        <taxon>Chloropicon</taxon>
    </lineage>
</organism>
<proteinExistence type="inferred from homology"/>
<dbReference type="PANTHER" id="PTHR11102:SF147">
    <property type="entry name" value="SEL1L ADAPTOR SUBUNIT OF ERAD E3 UBIQUITIN LIGASE"/>
    <property type="match status" value="1"/>
</dbReference>
<dbReference type="Gene3D" id="2.60.120.200">
    <property type="match status" value="1"/>
</dbReference>
<evidence type="ECO:0000256" key="2">
    <source>
        <dbReference type="SAM" id="SignalP"/>
    </source>
</evidence>
<dbReference type="AlphaFoldDB" id="A0AAX4P4M8"/>
<sequence>MTRGLLCVFVLVVLVGHVTRAQDDFEDFHLDGVLGLDGTFHHQVPASEVPGISGNGTVLTRSFYVSCSVYLTEGATGEYRAVFFKGKDNSDRTPSLWLLPDSNQVTYRVKGEKEIYSTSRHEIALNRWTHLTLTFGQRPGFPGPGQRARFVMALYLDGEIDSEIEMRQPPVLNMGDLCLGNDVGKTSKGMRGFMSRVEVAVGTTGLHPLSPLEVKRKYERAASGLSRITGRESHRVCEKEDLDAIIGPRSLVPPPREGICPRSEDWDVAGRAEDERGVFKSNWLLLHESVHRGSRDLEKVPAILQLAWKNWMGLDENPKSCEASLFYMEKAARIASDNYQKPGQQYHAEEVLLSERVHHQRQDDRGTESDDSYALQSMAEGGSADAALTLGNRAFYGHQGWPKNMSSALSYYKLAHELRSEVGTIALAKMLLRGDLGADADEGGSQRGVELYQEITDRSANNVLLSEAHNGLGFAHFYGKGDLEPNRTLALLHFEKAALRGSSQGALNAALLLNSDGADAESTVKAVRYFKRAAADGNALANYYLAIFKARGGGGEDRNCTEAFERFWVMARVGPWANDLGDGLKHYLGGRLDEAYESYRAAAAAGYVVAAHNIVFMMDQRRQRRGNAARRLLSLDEGSNHLLADDPSAAPILLDLILRGQEVGPALRSWAHAKLGDCYQYGKSHGCSVADPIRAVGHYNEAIRLDSIPAHFSLGDLYLAGAPGVERNETEAFRLFSEGREKSGRDLASTLTVWAYSALSVLGKLALIM</sequence>
<dbReference type="PANTHER" id="PTHR11102">
    <property type="entry name" value="SEL-1-LIKE PROTEIN"/>
    <property type="match status" value="1"/>
</dbReference>